<keyword evidence="4" id="KW-0238">DNA-binding</keyword>
<gene>
    <name evidence="4" type="ORF">BCR32DRAFT_281650</name>
</gene>
<dbReference type="InterPro" id="IPR003511">
    <property type="entry name" value="HORMA_dom"/>
</dbReference>
<accession>A0A1Y1X034</accession>
<comment type="caution">
    <text evidence="4">The sequence shown here is derived from an EMBL/GenBank/DDBJ whole genome shotgun (WGS) entry which is preliminary data.</text>
</comment>
<dbReference type="GO" id="GO:0003677">
    <property type="term" value="F:DNA binding"/>
    <property type="evidence" value="ECO:0007669"/>
    <property type="project" value="UniProtKB-KW"/>
</dbReference>
<dbReference type="PROSITE" id="PS50815">
    <property type="entry name" value="HORMA"/>
    <property type="match status" value="1"/>
</dbReference>
<feature type="region of interest" description="Disordered" evidence="2">
    <location>
        <begin position="180"/>
        <end position="233"/>
    </location>
</feature>
<name>A0A1Y1X034_9FUNG</name>
<comment type="similarity">
    <text evidence="1">Belongs to the MAD2 family.</text>
</comment>
<dbReference type="SUPFAM" id="SSF56019">
    <property type="entry name" value="The spindle assembly checkpoint protein mad2"/>
    <property type="match status" value="1"/>
</dbReference>
<protein>
    <submittedName>
        <fullName evidence="4">DNA-binding protein</fullName>
    </submittedName>
</protein>
<dbReference type="GO" id="GO:0016035">
    <property type="term" value="C:zeta DNA polymerase complex"/>
    <property type="evidence" value="ECO:0007669"/>
    <property type="project" value="TreeGrafter"/>
</dbReference>
<evidence type="ECO:0000259" key="3">
    <source>
        <dbReference type="PROSITE" id="PS50815"/>
    </source>
</evidence>
<dbReference type="Proteomes" id="UP000193944">
    <property type="component" value="Unassembled WGS sequence"/>
</dbReference>
<dbReference type="InterPro" id="IPR045091">
    <property type="entry name" value="Mad2-like"/>
</dbReference>
<feature type="compositionally biased region" description="Acidic residues" evidence="2">
    <location>
        <begin position="199"/>
        <end position="221"/>
    </location>
</feature>
<feature type="compositionally biased region" description="Basic and acidic residues" evidence="2">
    <location>
        <begin position="180"/>
        <end position="198"/>
    </location>
</feature>
<sequence>MNNNLSKNRNQIIDIFCEFLEVSTHLILYLTEVYPMEFFQKRVKYGTSVVMSRHPELNGYIYGVIMSLREYLEKDLVENIYILIINSQNKPINRFVFTVDELIQNDYNEELNLEEITSLFKIIIARLWGCPMQISTKKNDEDLTFQFMVKLKGDGYSNDSKDNSKFPWILIEDEYLTPNQRKEEKRVSEKRYKGKERMDEDDEDLDDEDDDIMDLTTDTDDVNNVPPPKLSPIYSISNPSIKMQLYIEELYQDKDKL</sequence>
<dbReference type="PANTHER" id="PTHR11842:SF10">
    <property type="entry name" value="MITOTIC SPINDLE ASSEMBLY CHECKPOINT PROTEIN MAD2B"/>
    <property type="match status" value="1"/>
</dbReference>
<feature type="domain" description="HORMA" evidence="3">
    <location>
        <begin position="10"/>
        <end position="257"/>
    </location>
</feature>
<evidence type="ECO:0000256" key="2">
    <source>
        <dbReference type="SAM" id="MobiDB-lite"/>
    </source>
</evidence>
<dbReference type="STRING" id="1754192.A0A1Y1X034"/>
<dbReference type="PANTHER" id="PTHR11842">
    <property type="entry name" value="MITOTIC SPINDLE ASSEMBLY CHECKPOINT PROTEIN MAD2"/>
    <property type="match status" value="1"/>
</dbReference>
<dbReference type="Gene3D" id="3.30.900.10">
    <property type="entry name" value="HORMA domain"/>
    <property type="match status" value="1"/>
</dbReference>
<organism evidence="4 5">
    <name type="scientific">Anaeromyces robustus</name>
    <dbReference type="NCBI Taxonomy" id="1754192"/>
    <lineage>
        <taxon>Eukaryota</taxon>
        <taxon>Fungi</taxon>
        <taxon>Fungi incertae sedis</taxon>
        <taxon>Chytridiomycota</taxon>
        <taxon>Chytridiomycota incertae sedis</taxon>
        <taxon>Neocallimastigomycetes</taxon>
        <taxon>Neocallimastigales</taxon>
        <taxon>Neocallimastigaceae</taxon>
        <taxon>Anaeromyces</taxon>
    </lineage>
</organism>
<dbReference type="OrthoDB" id="21254at2759"/>
<reference evidence="4 5" key="1">
    <citation type="submission" date="2016-08" db="EMBL/GenBank/DDBJ databases">
        <title>A Parts List for Fungal Cellulosomes Revealed by Comparative Genomics.</title>
        <authorList>
            <consortium name="DOE Joint Genome Institute"/>
            <person name="Haitjema C.H."/>
            <person name="Gilmore S.P."/>
            <person name="Henske J.K."/>
            <person name="Solomon K.V."/>
            <person name="De Groot R."/>
            <person name="Kuo A."/>
            <person name="Mondo S.J."/>
            <person name="Salamov A.A."/>
            <person name="Labutti K."/>
            <person name="Zhao Z."/>
            <person name="Chiniquy J."/>
            <person name="Barry K."/>
            <person name="Brewer H.M."/>
            <person name="Purvine S.O."/>
            <person name="Wright A.T."/>
            <person name="Boxma B."/>
            <person name="Van Alen T."/>
            <person name="Hackstein J.H."/>
            <person name="Baker S.E."/>
            <person name="Grigoriev I.V."/>
            <person name="O'Malley M.A."/>
        </authorList>
    </citation>
    <scope>NUCLEOTIDE SEQUENCE [LARGE SCALE GENOMIC DNA]</scope>
    <source>
        <strain evidence="4 5">S4</strain>
    </source>
</reference>
<reference evidence="4 5" key="2">
    <citation type="submission" date="2016-08" db="EMBL/GenBank/DDBJ databases">
        <title>Pervasive Adenine N6-methylation of Active Genes in Fungi.</title>
        <authorList>
            <consortium name="DOE Joint Genome Institute"/>
            <person name="Mondo S.J."/>
            <person name="Dannebaum R.O."/>
            <person name="Kuo R.C."/>
            <person name="Labutti K."/>
            <person name="Haridas S."/>
            <person name="Kuo A."/>
            <person name="Salamov A."/>
            <person name="Ahrendt S.R."/>
            <person name="Lipzen A."/>
            <person name="Sullivan W."/>
            <person name="Andreopoulos W.B."/>
            <person name="Clum A."/>
            <person name="Lindquist E."/>
            <person name="Daum C."/>
            <person name="Ramamoorthy G.K."/>
            <person name="Gryganskyi A."/>
            <person name="Culley D."/>
            <person name="Magnuson J.K."/>
            <person name="James T.Y."/>
            <person name="O'Malley M.A."/>
            <person name="Stajich J.E."/>
            <person name="Spatafora J.W."/>
            <person name="Visel A."/>
            <person name="Grigoriev I.V."/>
        </authorList>
    </citation>
    <scope>NUCLEOTIDE SEQUENCE [LARGE SCALE GENOMIC DNA]</scope>
    <source>
        <strain evidence="4 5">S4</strain>
    </source>
</reference>
<keyword evidence="5" id="KW-1185">Reference proteome</keyword>
<proteinExistence type="inferred from homology"/>
<dbReference type="InterPro" id="IPR036570">
    <property type="entry name" value="HORMA_dom_sf"/>
</dbReference>
<evidence type="ECO:0000313" key="4">
    <source>
        <dbReference type="EMBL" id="ORX79150.1"/>
    </source>
</evidence>
<dbReference type="AlphaFoldDB" id="A0A1Y1X034"/>
<dbReference type="EMBL" id="MCFG01000185">
    <property type="protein sequence ID" value="ORX79150.1"/>
    <property type="molecule type" value="Genomic_DNA"/>
</dbReference>
<evidence type="ECO:0000313" key="5">
    <source>
        <dbReference type="Proteomes" id="UP000193944"/>
    </source>
</evidence>
<evidence type="ECO:0000256" key="1">
    <source>
        <dbReference type="ARBA" id="ARBA00010348"/>
    </source>
</evidence>